<dbReference type="EMBL" id="JBBHLL010000143">
    <property type="protein sequence ID" value="KAK7812832.1"/>
    <property type="molecule type" value="Genomic_DNA"/>
</dbReference>
<gene>
    <name evidence="1" type="ORF">U0070_025527</name>
</gene>
<organism evidence="1 2">
    <name type="scientific">Myodes glareolus</name>
    <name type="common">Bank vole</name>
    <name type="synonym">Clethrionomys glareolus</name>
    <dbReference type="NCBI Taxonomy" id="447135"/>
    <lineage>
        <taxon>Eukaryota</taxon>
        <taxon>Metazoa</taxon>
        <taxon>Chordata</taxon>
        <taxon>Craniata</taxon>
        <taxon>Vertebrata</taxon>
        <taxon>Euteleostomi</taxon>
        <taxon>Mammalia</taxon>
        <taxon>Eutheria</taxon>
        <taxon>Euarchontoglires</taxon>
        <taxon>Glires</taxon>
        <taxon>Rodentia</taxon>
        <taxon>Myomorpha</taxon>
        <taxon>Muroidea</taxon>
        <taxon>Cricetidae</taxon>
        <taxon>Arvicolinae</taxon>
        <taxon>Myodes</taxon>
    </lineage>
</organism>
<sequence length="62" mass="6644">MIPRALCFQAAGLSSCGSSFWNYSLISLVSLSSAGQETAGNSSFLTQMRWPGDGERGKTNLR</sequence>
<keyword evidence="2" id="KW-1185">Reference proteome</keyword>
<reference evidence="1 2" key="1">
    <citation type="journal article" date="2023" name="bioRxiv">
        <title>Conserved and derived expression patterns and positive selection on dental genes reveal complex evolutionary context of ever-growing rodent molars.</title>
        <authorList>
            <person name="Calamari Z.T."/>
            <person name="Song A."/>
            <person name="Cohen E."/>
            <person name="Akter M."/>
            <person name="Roy R.D."/>
            <person name="Hallikas O."/>
            <person name="Christensen M.M."/>
            <person name="Li P."/>
            <person name="Marangoni P."/>
            <person name="Jernvall J."/>
            <person name="Klein O.D."/>
        </authorList>
    </citation>
    <scope>NUCLEOTIDE SEQUENCE [LARGE SCALE GENOMIC DNA]</scope>
    <source>
        <strain evidence="1">V071</strain>
    </source>
</reference>
<dbReference type="PROSITE" id="PS51257">
    <property type="entry name" value="PROKAR_LIPOPROTEIN"/>
    <property type="match status" value="1"/>
</dbReference>
<dbReference type="Proteomes" id="UP001488838">
    <property type="component" value="Unassembled WGS sequence"/>
</dbReference>
<evidence type="ECO:0000313" key="2">
    <source>
        <dbReference type="Proteomes" id="UP001488838"/>
    </source>
</evidence>
<dbReference type="AlphaFoldDB" id="A0AAW0IET9"/>
<comment type="caution">
    <text evidence="1">The sequence shown here is derived from an EMBL/GenBank/DDBJ whole genome shotgun (WGS) entry which is preliminary data.</text>
</comment>
<accession>A0AAW0IET9</accession>
<protein>
    <submittedName>
        <fullName evidence="1">Uncharacterized protein</fullName>
    </submittedName>
</protein>
<name>A0AAW0IET9_MYOGA</name>
<proteinExistence type="predicted"/>
<evidence type="ECO:0000313" key="1">
    <source>
        <dbReference type="EMBL" id="KAK7812832.1"/>
    </source>
</evidence>